<sequence>MVSTPESLPGPAAGPRRRPGFVLAPFTHHRAREAGIGRRALESPEFRMLLRGIYVSAAVTVDARVEAQAALLAARDGAFVTHQTAARLWGGVVPHSPALHVGVGRGTRRARRRDLVVHESSRTPWTFRTLRVTSPLDTFLDLATSLHLVDLVILGDSLVRRERFTPVELVRHCAGATGRGVRVARRAAGLVRAGVDSPMETRSRMLRVLSGLPELETDIRFSDAHGRLLRRLDAGDRATRTAVEYDGRQHIEREQAWEADIGRREEFEDEEWRIITLVSRDIYASPEATVDRLRRIFRKRGIPLGRPSEEWRRHFPGRS</sequence>
<organism evidence="1 2">
    <name type="scientific">Ornithinicoccus hortensis</name>
    <dbReference type="NCBI Taxonomy" id="82346"/>
    <lineage>
        <taxon>Bacteria</taxon>
        <taxon>Bacillati</taxon>
        <taxon>Actinomycetota</taxon>
        <taxon>Actinomycetes</taxon>
        <taxon>Micrococcales</taxon>
        <taxon>Intrasporangiaceae</taxon>
        <taxon>Ornithinicoccus</taxon>
    </lineage>
</organism>
<dbReference type="EMBL" id="VFOP01000001">
    <property type="protein sequence ID" value="TQL51947.1"/>
    <property type="molecule type" value="Genomic_DNA"/>
</dbReference>
<evidence type="ECO:0000313" key="2">
    <source>
        <dbReference type="Proteomes" id="UP000319516"/>
    </source>
</evidence>
<keyword evidence="2" id="KW-1185">Reference proteome</keyword>
<evidence type="ECO:0000313" key="1">
    <source>
        <dbReference type="EMBL" id="TQL51947.1"/>
    </source>
</evidence>
<evidence type="ECO:0008006" key="3">
    <source>
        <dbReference type="Google" id="ProtNLM"/>
    </source>
</evidence>
<reference evidence="1 2" key="1">
    <citation type="submission" date="2019-06" db="EMBL/GenBank/DDBJ databases">
        <title>Sequencing the genomes of 1000 actinobacteria strains.</title>
        <authorList>
            <person name="Klenk H.-P."/>
        </authorList>
    </citation>
    <scope>NUCLEOTIDE SEQUENCE [LARGE SCALE GENOMIC DNA]</scope>
    <source>
        <strain evidence="1 2">DSM 12335</strain>
    </source>
</reference>
<comment type="caution">
    <text evidence="1">The sequence shown here is derived from an EMBL/GenBank/DDBJ whole genome shotgun (WGS) entry which is preliminary data.</text>
</comment>
<gene>
    <name evidence="1" type="ORF">FB467_3114</name>
</gene>
<accession>A0A542YV32</accession>
<name>A0A542YV32_9MICO</name>
<proteinExistence type="predicted"/>
<protein>
    <recommendedName>
        <fullName evidence="3">DUF559 domain-containing protein</fullName>
    </recommendedName>
</protein>
<dbReference type="Proteomes" id="UP000319516">
    <property type="component" value="Unassembled WGS sequence"/>
</dbReference>
<dbReference type="AlphaFoldDB" id="A0A542YV32"/>